<evidence type="ECO:0000313" key="1">
    <source>
        <dbReference type="EMBL" id="TKW09962.1"/>
    </source>
</evidence>
<proteinExistence type="predicted"/>
<dbReference type="Proteomes" id="UP000298652">
    <property type="component" value="Chromosome 6"/>
</dbReference>
<keyword evidence="2" id="KW-1185">Reference proteome</keyword>
<gene>
    <name evidence="1" type="ORF">SEVIR_6G136200v2</name>
</gene>
<dbReference type="EMBL" id="CM016557">
    <property type="protein sequence ID" value="TKW09962.1"/>
    <property type="molecule type" value="Genomic_DNA"/>
</dbReference>
<accession>A0A4U6U4W4</accession>
<sequence length="54" mass="6049">MKICNQRMTHLSQKKKGVHLVVPTNSRKKIVFSVAGKNTKSLHPNHPRAAGKDM</sequence>
<dbReference type="Gramene" id="TKW09962">
    <property type="protein sequence ID" value="TKW09962"/>
    <property type="gene ID" value="SEVIR_6G136200v2"/>
</dbReference>
<protein>
    <submittedName>
        <fullName evidence="1">Uncharacterized protein</fullName>
    </submittedName>
</protein>
<organism evidence="1 2">
    <name type="scientific">Setaria viridis</name>
    <name type="common">Green bristlegrass</name>
    <name type="synonym">Setaria italica subsp. viridis</name>
    <dbReference type="NCBI Taxonomy" id="4556"/>
    <lineage>
        <taxon>Eukaryota</taxon>
        <taxon>Viridiplantae</taxon>
        <taxon>Streptophyta</taxon>
        <taxon>Embryophyta</taxon>
        <taxon>Tracheophyta</taxon>
        <taxon>Spermatophyta</taxon>
        <taxon>Magnoliopsida</taxon>
        <taxon>Liliopsida</taxon>
        <taxon>Poales</taxon>
        <taxon>Poaceae</taxon>
        <taxon>PACMAD clade</taxon>
        <taxon>Panicoideae</taxon>
        <taxon>Panicodae</taxon>
        <taxon>Paniceae</taxon>
        <taxon>Cenchrinae</taxon>
        <taxon>Setaria</taxon>
    </lineage>
</organism>
<evidence type="ECO:0000313" key="2">
    <source>
        <dbReference type="Proteomes" id="UP000298652"/>
    </source>
</evidence>
<dbReference type="AlphaFoldDB" id="A0A4U6U4W4"/>
<reference evidence="1" key="1">
    <citation type="submission" date="2019-03" db="EMBL/GenBank/DDBJ databases">
        <title>WGS assembly of Setaria viridis.</title>
        <authorList>
            <person name="Huang P."/>
            <person name="Jenkins J."/>
            <person name="Grimwood J."/>
            <person name="Barry K."/>
            <person name="Healey A."/>
            <person name="Mamidi S."/>
            <person name="Sreedasyam A."/>
            <person name="Shu S."/>
            <person name="Feldman M."/>
            <person name="Wu J."/>
            <person name="Yu Y."/>
            <person name="Chen C."/>
            <person name="Johnson J."/>
            <person name="Rokhsar D."/>
            <person name="Baxter I."/>
            <person name="Schmutz J."/>
            <person name="Brutnell T."/>
            <person name="Kellogg E."/>
        </authorList>
    </citation>
    <scope>NUCLEOTIDE SEQUENCE [LARGE SCALE GENOMIC DNA]</scope>
</reference>
<name>A0A4U6U4W4_SETVI</name>